<dbReference type="Gene3D" id="3.30.40.10">
    <property type="entry name" value="Zinc/RING finger domain, C3HC4 (zinc finger)"/>
    <property type="match status" value="1"/>
</dbReference>
<dbReference type="SUPFAM" id="SSF52540">
    <property type="entry name" value="P-loop containing nucleoside triphosphate hydrolases"/>
    <property type="match status" value="2"/>
</dbReference>
<evidence type="ECO:0000256" key="6">
    <source>
        <dbReference type="ARBA" id="ARBA00022801"/>
    </source>
</evidence>
<dbReference type="InterPro" id="IPR014905">
    <property type="entry name" value="HIRAN"/>
</dbReference>
<gene>
    <name evidence="17" type="ORF">LTR24_005063</name>
</gene>
<dbReference type="SMART" id="SM00910">
    <property type="entry name" value="HIRAN"/>
    <property type="match status" value="1"/>
</dbReference>
<keyword evidence="5 11" id="KW-0863">Zinc-finger</keyword>
<comment type="subcellular location">
    <subcellularLocation>
        <location evidence="1">Nucleus</location>
    </subcellularLocation>
</comment>
<accession>A0ABR0KAA3</accession>
<dbReference type="Gene3D" id="3.30.70.2330">
    <property type="match status" value="1"/>
</dbReference>
<organism evidence="17 18">
    <name type="scientific">Lithohypha guttulata</name>
    <dbReference type="NCBI Taxonomy" id="1690604"/>
    <lineage>
        <taxon>Eukaryota</taxon>
        <taxon>Fungi</taxon>
        <taxon>Dikarya</taxon>
        <taxon>Ascomycota</taxon>
        <taxon>Pezizomycotina</taxon>
        <taxon>Eurotiomycetes</taxon>
        <taxon>Chaetothyriomycetidae</taxon>
        <taxon>Chaetothyriales</taxon>
        <taxon>Trichomeriaceae</taxon>
        <taxon>Lithohypha</taxon>
    </lineage>
</organism>
<dbReference type="Gene3D" id="3.40.50.300">
    <property type="entry name" value="P-loop containing nucleotide triphosphate hydrolases"/>
    <property type="match status" value="1"/>
</dbReference>
<evidence type="ECO:0000256" key="2">
    <source>
        <dbReference type="ARBA" id="ARBA00007025"/>
    </source>
</evidence>
<dbReference type="SMART" id="SM00487">
    <property type="entry name" value="DEXDc"/>
    <property type="match status" value="1"/>
</dbReference>
<evidence type="ECO:0000313" key="18">
    <source>
        <dbReference type="Proteomes" id="UP001345013"/>
    </source>
</evidence>
<comment type="similarity">
    <text evidence="2">Belongs to the SNF2/RAD54 helicase family.</text>
</comment>
<dbReference type="CDD" id="cd18793">
    <property type="entry name" value="SF2_C_SNF"/>
    <property type="match status" value="1"/>
</dbReference>
<feature type="domain" description="RING-type" evidence="14">
    <location>
        <begin position="736"/>
        <end position="778"/>
    </location>
</feature>
<name>A0ABR0KAA3_9EURO</name>
<keyword evidence="8" id="KW-0862">Zinc</keyword>
<feature type="coiled-coil region" evidence="12">
    <location>
        <begin position="249"/>
        <end position="278"/>
    </location>
</feature>
<keyword evidence="4" id="KW-0547">Nucleotide-binding</keyword>
<feature type="domain" description="Helicase C-terminal" evidence="16">
    <location>
        <begin position="813"/>
        <end position="963"/>
    </location>
</feature>
<evidence type="ECO:0000259" key="15">
    <source>
        <dbReference type="PROSITE" id="PS51192"/>
    </source>
</evidence>
<evidence type="ECO:0000256" key="4">
    <source>
        <dbReference type="ARBA" id="ARBA00022741"/>
    </source>
</evidence>
<dbReference type="InterPro" id="IPR001841">
    <property type="entry name" value="Znf_RING"/>
</dbReference>
<evidence type="ECO:0000256" key="13">
    <source>
        <dbReference type="SAM" id="MobiDB-lite"/>
    </source>
</evidence>
<evidence type="ECO:0000256" key="5">
    <source>
        <dbReference type="ARBA" id="ARBA00022771"/>
    </source>
</evidence>
<dbReference type="InterPro" id="IPR050628">
    <property type="entry name" value="SNF2_RAD54_helicase_TF"/>
</dbReference>
<evidence type="ECO:0000259" key="14">
    <source>
        <dbReference type="PROSITE" id="PS50089"/>
    </source>
</evidence>
<evidence type="ECO:0000256" key="9">
    <source>
        <dbReference type="ARBA" id="ARBA00022840"/>
    </source>
</evidence>
<dbReference type="InterPro" id="IPR013083">
    <property type="entry name" value="Znf_RING/FYVE/PHD"/>
</dbReference>
<dbReference type="Pfam" id="PF00176">
    <property type="entry name" value="SNF2-rel_dom"/>
    <property type="match status" value="1"/>
</dbReference>
<dbReference type="EMBL" id="JAVRRG010000055">
    <property type="protein sequence ID" value="KAK5092601.1"/>
    <property type="molecule type" value="Genomic_DNA"/>
</dbReference>
<feature type="compositionally biased region" description="Low complexity" evidence="13">
    <location>
        <begin position="44"/>
        <end position="72"/>
    </location>
</feature>
<dbReference type="SUPFAM" id="SSF57850">
    <property type="entry name" value="RING/U-box"/>
    <property type="match status" value="1"/>
</dbReference>
<dbReference type="InterPro" id="IPR014001">
    <property type="entry name" value="Helicase_ATP-bd"/>
</dbReference>
<dbReference type="SMART" id="SM00184">
    <property type="entry name" value="RING"/>
    <property type="match status" value="1"/>
</dbReference>
<dbReference type="InterPro" id="IPR038718">
    <property type="entry name" value="SNF2-like_sf"/>
</dbReference>
<keyword evidence="18" id="KW-1185">Reference proteome</keyword>
<keyword evidence="9" id="KW-0067">ATP-binding</keyword>
<dbReference type="PROSITE" id="PS50089">
    <property type="entry name" value="ZF_RING_2"/>
    <property type="match status" value="1"/>
</dbReference>
<feature type="compositionally biased region" description="Polar residues" evidence="13">
    <location>
        <begin position="90"/>
        <end position="106"/>
    </location>
</feature>
<dbReference type="SMART" id="SM00490">
    <property type="entry name" value="HELICc"/>
    <property type="match status" value="1"/>
</dbReference>
<evidence type="ECO:0000256" key="11">
    <source>
        <dbReference type="PROSITE-ProRule" id="PRU00175"/>
    </source>
</evidence>
<evidence type="ECO:0000256" key="10">
    <source>
        <dbReference type="ARBA" id="ARBA00023242"/>
    </source>
</evidence>
<dbReference type="Proteomes" id="UP001345013">
    <property type="component" value="Unassembled WGS sequence"/>
</dbReference>
<feature type="region of interest" description="Disordered" evidence="13">
    <location>
        <begin position="1"/>
        <end position="125"/>
    </location>
</feature>
<keyword evidence="6" id="KW-0378">Hydrolase</keyword>
<feature type="compositionally biased region" description="Basic and acidic residues" evidence="13">
    <location>
        <begin position="10"/>
        <end position="21"/>
    </location>
</feature>
<evidence type="ECO:0000313" key="17">
    <source>
        <dbReference type="EMBL" id="KAK5092601.1"/>
    </source>
</evidence>
<dbReference type="InterPro" id="IPR049730">
    <property type="entry name" value="SNF2/RAD54-like_C"/>
</dbReference>
<dbReference type="InterPro" id="IPR001650">
    <property type="entry name" value="Helicase_C-like"/>
</dbReference>
<keyword evidence="12" id="KW-0175">Coiled coil</keyword>
<evidence type="ECO:0000256" key="12">
    <source>
        <dbReference type="SAM" id="Coils"/>
    </source>
</evidence>
<dbReference type="PROSITE" id="PS51192">
    <property type="entry name" value="HELICASE_ATP_BIND_1"/>
    <property type="match status" value="1"/>
</dbReference>
<protein>
    <submittedName>
        <fullName evidence="17">Uncharacterized protein</fullName>
    </submittedName>
</protein>
<feature type="domain" description="Helicase ATP-binding" evidence="15">
    <location>
        <begin position="402"/>
        <end position="578"/>
    </location>
</feature>
<proteinExistence type="inferred from homology"/>
<evidence type="ECO:0000256" key="3">
    <source>
        <dbReference type="ARBA" id="ARBA00022723"/>
    </source>
</evidence>
<dbReference type="InterPro" id="IPR000330">
    <property type="entry name" value="SNF2_N"/>
</dbReference>
<dbReference type="PANTHER" id="PTHR45626">
    <property type="entry name" value="TRANSCRIPTION TERMINATION FACTOR 2-RELATED"/>
    <property type="match status" value="1"/>
</dbReference>
<dbReference type="PROSITE" id="PS51194">
    <property type="entry name" value="HELICASE_CTER"/>
    <property type="match status" value="1"/>
</dbReference>
<dbReference type="Pfam" id="PF13639">
    <property type="entry name" value="zf-RING_2"/>
    <property type="match status" value="1"/>
</dbReference>
<evidence type="ECO:0000256" key="8">
    <source>
        <dbReference type="ARBA" id="ARBA00022833"/>
    </source>
</evidence>
<keyword evidence="3" id="KW-0479">Metal-binding</keyword>
<dbReference type="InterPro" id="IPR017907">
    <property type="entry name" value="Znf_RING_CS"/>
</dbReference>
<evidence type="ECO:0000256" key="7">
    <source>
        <dbReference type="ARBA" id="ARBA00022806"/>
    </source>
</evidence>
<dbReference type="PROSITE" id="PS00518">
    <property type="entry name" value="ZF_RING_1"/>
    <property type="match status" value="1"/>
</dbReference>
<dbReference type="Pfam" id="PF00271">
    <property type="entry name" value="Helicase_C"/>
    <property type="match status" value="1"/>
</dbReference>
<dbReference type="Gene3D" id="3.40.50.10810">
    <property type="entry name" value="Tandem AAA-ATPase domain"/>
    <property type="match status" value="1"/>
</dbReference>
<evidence type="ECO:0000256" key="1">
    <source>
        <dbReference type="ARBA" id="ARBA00004123"/>
    </source>
</evidence>
<evidence type="ECO:0000259" key="16">
    <source>
        <dbReference type="PROSITE" id="PS51194"/>
    </source>
</evidence>
<reference evidence="17 18" key="1">
    <citation type="submission" date="2023-08" db="EMBL/GenBank/DDBJ databases">
        <title>Black Yeasts Isolated from many extreme environments.</title>
        <authorList>
            <person name="Coleine C."/>
            <person name="Stajich J.E."/>
            <person name="Selbmann L."/>
        </authorList>
    </citation>
    <scope>NUCLEOTIDE SEQUENCE [LARGE SCALE GENOMIC DNA]</scope>
    <source>
        <strain evidence="17 18">CCFEE 5885</strain>
    </source>
</reference>
<comment type="caution">
    <text evidence="17">The sequence shown here is derived from an EMBL/GenBank/DDBJ whole genome shotgun (WGS) entry which is preliminary data.</text>
</comment>
<keyword evidence="7" id="KW-0347">Helicase</keyword>
<sequence length="985" mass="109924">MAQGKKRKVERVDLTNDRDTENPPNRKAVKQSESSAYPTPPSSSQPLRSSQGRAPSWSSDSSPSYNIYPSSSQTHSKAERDAWLAVPASSAAQPQLDQNWSSTQQRGIEDDISRSIDLTQDDDDGDAYENRQLYGIINTSIVGIRYYDGSATVGEYVIVRREPGKPYDRNAIRIDNVRRQQIGHIGRDMAAKLAPFMDSGELLVEGALTGIKGGFTCPIGLKLFGTASNPAKWVLRTKTLAEKLPVKELDKAEAARQKRQKELEKQRAAREKAAAKMAKQGNVIYDNVGPNRYTNLGTTGDGTNPAQDIGNLLSDTATFNPRDVQNAVGKLARSEEELAKMKMTDQPEQLATQLLPYQSQGLKWMLEQESPHLPDKENGDGVQFWKKCRGGYLNIVTNFMVKGAPELASGGILADDMGLGKTIQIISLIMADPRKNGQPTLIIAPLSVMSNWKNQAEMHVKTKYAPNVLVYHGQEKRGLAPEQFKEYDIVVTTYQTMTLELFANNKDKPSQVPTSKGLFSVQWRRVVLDEGHNIRNPKAKMSRAAHSLVAQSRWVLSGTPIVNSLKDLYSHIKFLRLSGGISEFEIFNANIIRPVKNQDPAGQTLLRALMQTVCLRRMKDMKFVNLKLPDLTYHNKSIKFLSHEQGRYDAFKAEAKGLVAAAKARKGENTMTHLLEVLLRLRQTCNHWKMVGEERVSKLMSLIEENQGKTIDIINPANKKALQDLLQLKLDSQEDCPVCMESITERNRNPVITACGHAFCKDCIERVIQTQQKCPMCRADLPSTDLLVQPAADFGEAKDEQDLDIDPNESSSKIEAILDLLRATDADTKTVVFSQWTSFLDILEPHLHRHNLRFTRLDGRLSPLKRDAAMETLGADPDCKILLASLSACSVGVNLTAASQVVLADSWWAPAVEDQAVDRVYRLGQQKECRVVRFVMEGSVEEEVLEVQKNKRELVGVAFGEGEGRRKRGEEARQGRLGEIERLLR</sequence>
<dbReference type="Pfam" id="PF08797">
    <property type="entry name" value="HIRAN"/>
    <property type="match status" value="1"/>
</dbReference>
<keyword evidence="10" id="KW-0539">Nucleus</keyword>
<dbReference type="PANTHER" id="PTHR45626:SF11">
    <property type="entry name" value="FAMILY HELICASE, PUTATIVE (AFU_ORTHOLOGUE AFUA_5G06590)-RELATED"/>
    <property type="match status" value="1"/>
</dbReference>
<dbReference type="InterPro" id="IPR027417">
    <property type="entry name" value="P-loop_NTPase"/>
</dbReference>